<dbReference type="STRING" id="13706.A0A1X2HM11"/>
<evidence type="ECO:0000313" key="9">
    <source>
        <dbReference type="Proteomes" id="UP000242180"/>
    </source>
</evidence>
<dbReference type="Pfam" id="PF00134">
    <property type="entry name" value="Cyclin_N"/>
    <property type="match status" value="1"/>
</dbReference>
<feature type="domain" description="Cyclin C-terminal" evidence="7">
    <location>
        <begin position="356"/>
        <end position="470"/>
    </location>
</feature>
<feature type="compositionally biased region" description="Polar residues" evidence="5">
    <location>
        <begin position="1"/>
        <end position="12"/>
    </location>
</feature>
<keyword evidence="9" id="KW-1185">Reference proteome</keyword>
<dbReference type="SMART" id="SM00385">
    <property type="entry name" value="CYCLIN"/>
    <property type="match status" value="2"/>
</dbReference>
<evidence type="ECO:0000256" key="1">
    <source>
        <dbReference type="ARBA" id="ARBA00022618"/>
    </source>
</evidence>
<dbReference type="GO" id="GO:0044772">
    <property type="term" value="P:mitotic cell cycle phase transition"/>
    <property type="evidence" value="ECO:0007669"/>
    <property type="project" value="InterPro"/>
</dbReference>
<dbReference type="FunFam" id="1.10.472.10:FF:000001">
    <property type="entry name" value="G2/mitotic-specific cyclin"/>
    <property type="match status" value="1"/>
</dbReference>
<comment type="similarity">
    <text evidence="4">Belongs to the cyclin family.</text>
</comment>
<gene>
    <name evidence="8" type="ORF">BCR43DRAFT_511382</name>
</gene>
<dbReference type="InterPro" id="IPR004367">
    <property type="entry name" value="Cyclin_C-dom"/>
</dbReference>
<organism evidence="8 9">
    <name type="scientific">Syncephalastrum racemosum</name>
    <name type="common">Filamentous fungus</name>
    <dbReference type="NCBI Taxonomy" id="13706"/>
    <lineage>
        <taxon>Eukaryota</taxon>
        <taxon>Fungi</taxon>
        <taxon>Fungi incertae sedis</taxon>
        <taxon>Mucoromycota</taxon>
        <taxon>Mucoromycotina</taxon>
        <taxon>Mucoromycetes</taxon>
        <taxon>Mucorales</taxon>
        <taxon>Syncephalastraceae</taxon>
        <taxon>Syncephalastrum</taxon>
    </lineage>
</organism>
<feature type="compositionally biased region" description="Low complexity" evidence="5">
    <location>
        <begin position="72"/>
        <end position="88"/>
    </location>
</feature>
<feature type="compositionally biased region" description="Polar residues" evidence="5">
    <location>
        <begin position="20"/>
        <end position="50"/>
    </location>
</feature>
<feature type="compositionally biased region" description="Basic and acidic residues" evidence="5">
    <location>
        <begin position="162"/>
        <end position="171"/>
    </location>
</feature>
<dbReference type="GO" id="GO:0016538">
    <property type="term" value="F:cyclin-dependent protein serine/threonine kinase regulator activity"/>
    <property type="evidence" value="ECO:0007669"/>
    <property type="project" value="InterPro"/>
</dbReference>
<dbReference type="AlphaFoldDB" id="A0A1X2HM11"/>
<dbReference type="PANTHER" id="PTHR10177">
    <property type="entry name" value="CYCLINS"/>
    <property type="match status" value="1"/>
</dbReference>
<evidence type="ECO:0000313" key="8">
    <source>
        <dbReference type="EMBL" id="ORZ00369.1"/>
    </source>
</evidence>
<keyword evidence="1" id="KW-0132">Cell division</keyword>
<dbReference type="PIRSF" id="PIRSF001771">
    <property type="entry name" value="Cyclin_A_B_D_E"/>
    <property type="match status" value="1"/>
</dbReference>
<dbReference type="Pfam" id="PF02984">
    <property type="entry name" value="Cyclin_C"/>
    <property type="match status" value="1"/>
</dbReference>
<dbReference type="SMART" id="SM01332">
    <property type="entry name" value="Cyclin_C"/>
    <property type="match status" value="1"/>
</dbReference>
<evidence type="ECO:0000259" key="7">
    <source>
        <dbReference type="SMART" id="SM01332"/>
    </source>
</evidence>
<comment type="caution">
    <text evidence="8">The sequence shown here is derived from an EMBL/GenBank/DDBJ whole genome shotgun (WGS) entry which is preliminary data.</text>
</comment>
<feature type="compositionally biased region" description="Basic and acidic residues" evidence="5">
    <location>
        <begin position="52"/>
        <end position="61"/>
    </location>
</feature>
<dbReference type="OrthoDB" id="5590282at2759"/>
<sequence length="491" mass="56629">MANQESLKSTRLTAMMDKTASVNVAPSGNQQSALKNKSNTKAVKTRSAGSKQELKVAEKTQAKQPLAPKDITAAVTNTTTNTKSTSAKPDLENETKQKEKKPDNKKRRPRHGDAAAAHAHARASDTETELEEEQTSKDILPLNTKRITPAEDAAAKRHKLHHDNPTDDIENRPPPWYDEETRQESIDYQLEQERRARQNLLQTAEPFEEEEEEEWCDPMLVAEYEDEIWQNMRDSEAKILGNPRYADNEQHEVSWKMRAVLIDWIIEVHYIFELLPETLFLTCNIIDRFLSRRSVALSKIQLVGLAALYIAVKFEEVAAPRMKDFLKMASKTFQPEDMMKAERYILQVIEFQLVYPNPVNFLRRTTKNVPFDEPSRWLAKYFMEVSCIDHRFIGIKPSEIAAAAFWLAQRILAKGSWGEDVKQLSGYQASDIKKTAYLMLDYLSRPVEDEIFFKKWASKRLMKASLFVRGWIQKYYADGDFEFEEEQAHSS</sequence>
<dbReference type="InterPro" id="IPR036915">
    <property type="entry name" value="Cyclin-like_sf"/>
</dbReference>
<evidence type="ECO:0000256" key="3">
    <source>
        <dbReference type="ARBA" id="ARBA00023306"/>
    </source>
</evidence>
<dbReference type="Proteomes" id="UP000242180">
    <property type="component" value="Unassembled WGS sequence"/>
</dbReference>
<dbReference type="InterPro" id="IPR006671">
    <property type="entry name" value="Cyclin_N"/>
</dbReference>
<evidence type="ECO:0000256" key="5">
    <source>
        <dbReference type="SAM" id="MobiDB-lite"/>
    </source>
</evidence>
<dbReference type="InterPro" id="IPR046965">
    <property type="entry name" value="Cyclin_A/B-like"/>
</dbReference>
<keyword evidence="3" id="KW-0131">Cell cycle</keyword>
<protein>
    <submittedName>
        <fullName evidence="8">Cyclin-like protein</fullName>
    </submittedName>
</protein>
<keyword evidence="2 4" id="KW-0195">Cyclin</keyword>
<feature type="domain" description="Cyclin-like" evidence="6">
    <location>
        <begin position="360"/>
        <end position="441"/>
    </location>
</feature>
<dbReference type="InterPro" id="IPR013763">
    <property type="entry name" value="Cyclin-like_dom"/>
</dbReference>
<name>A0A1X2HM11_SYNRA</name>
<dbReference type="EMBL" id="MCGN01000002">
    <property type="protein sequence ID" value="ORZ00369.1"/>
    <property type="molecule type" value="Genomic_DNA"/>
</dbReference>
<dbReference type="InParanoid" id="A0A1X2HM11"/>
<evidence type="ECO:0000259" key="6">
    <source>
        <dbReference type="SMART" id="SM00385"/>
    </source>
</evidence>
<dbReference type="GO" id="GO:0051301">
    <property type="term" value="P:cell division"/>
    <property type="evidence" value="ECO:0007669"/>
    <property type="project" value="UniProtKB-KW"/>
</dbReference>
<reference evidence="8 9" key="1">
    <citation type="submission" date="2016-07" db="EMBL/GenBank/DDBJ databases">
        <title>Pervasive Adenine N6-methylation of Active Genes in Fungi.</title>
        <authorList>
            <consortium name="DOE Joint Genome Institute"/>
            <person name="Mondo S.J."/>
            <person name="Dannebaum R.O."/>
            <person name="Kuo R.C."/>
            <person name="Labutti K."/>
            <person name="Haridas S."/>
            <person name="Kuo A."/>
            <person name="Salamov A."/>
            <person name="Ahrendt S.R."/>
            <person name="Lipzen A."/>
            <person name="Sullivan W."/>
            <person name="Andreopoulos W.B."/>
            <person name="Clum A."/>
            <person name="Lindquist E."/>
            <person name="Daum C."/>
            <person name="Ramamoorthy G.K."/>
            <person name="Gryganskyi A."/>
            <person name="Culley D."/>
            <person name="Magnuson J.K."/>
            <person name="James T.Y."/>
            <person name="O'Malley M.A."/>
            <person name="Stajich J.E."/>
            <person name="Spatafora J.W."/>
            <person name="Visel A."/>
            <person name="Grigoriev I.V."/>
        </authorList>
    </citation>
    <scope>NUCLEOTIDE SEQUENCE [LARGE SCALE GENOMIC DNA]</scope>
    <source>
        <strain evidence="8 9">NRRL 2496</strain>
    </source>
</reference>
<dbReference type="SUPFAM" id="SSF47954">
    <property type="entry name" value="Cyclin-like"/>
    <property type="match status" value="2"/>
</dbReference>
<dbReference type="InterPro" id="IPR039361">
    <property type="entry name" value="Cyclin"/>
</dbReference>
<proteinExistence type="inferred from homology"/>
<feature type="region of interest" description="Disordered" evidence="5">
    <location>
        <begin position="1"/>
        <end position="177"/>
    </location>
</feature>
<feature type="compositionally biased region" description="Basic and acidic residues" evidence="5">
    <location>
        <begin position="89"/>
        <end position="102"/>
    </location>
</feature>
<dbReference type="OMA" id="YEDEIWQ"/>
<evidence type="ECO:0000256" key="4">
    <source>
        <dbReference type="RuleBase" id="RU000383"/>
    </source>
</evidence>
<feature type="domain" description="Cyclin-like" evidence="6">
    <location>
        <begin position="263"/>
        <end position="347"/>
    </location>
</feature>
<accession>A0A1X2HM11</accession>
<dbReference type="Gene3D" id="1.10.472.10">
    <property type="entry name" value="Cyclin-like"/>
    <property type="match status" value="2"/>
</dbReference>
<dbReference type="FunCoup" id="A0A1X2HM11">
    <property type="interactions" value="876"/>
</dbReference>
<evidence type="ECO:0000256" key="2">
    <source>
        <dbReference type="ARBA" id="ARBA00023127"/>
    </source>
</evidence>